<dbReference type="PANTHER" id="PTHR43161">
    <property type="entry name" value="SORBITOL DEHYDROGENASE"/>
    <property type="match status" value="1"/>
</dbReference>
<sequence>VSEPSSARAVQNDQIADAVFNPIKENVGERCCELTGGEGADVAFDCAGAQKGMDAALDALRYRGLYMNVAGWSTTMVVPYIHFMLKEITMKCALAYTDNDFKETVDAFVAGKFKGFETTITSRIHLDDIVQAGFEELIQHKDNHVKILVTSDRSKV</sequence>
<dbReference type="GO" id="GO:0046872">
    <property type="term" value="F:metal ion binding"/>
    <property type="evidence" value="ECO:0007669"/>
    <property type="project" value="UniProtKB-KW"/>
</dbReference>
<feature type="domain" description="Alcohol dehydrogenase-like C-terminal" evidence="6">
    <location>
        <begin position="16"/>
        <end position="108"/>
    </location>
</feature>
<accession>A0A7U2ICQ0</accession>
<evidence type="ECO:0000313" key="7">
    <source>
        <dbReference type="EMBL" id="QRD07416.1"/>
    </source>
</evidence>
<feature type="non-terminal residue" evidence="7">
    <location>
        <position position="156"/>
    </location>
</feature>
<dbReference type="Pfam" id="PF00107">
    <property type="entry name" value="ADH_zinc_N"/>
    <property type="match status" value="1"/>
</dbReference>
<dbReference type="GO" id="GO:0016491">
    <property type="term" value="F:oxidoreductase activity"/>
    <property type="evidence" value="ECO:0007669"/>
    <property type="project" value="UniProtKB-KW"/>
</dbReference>
<evidence type="ECO:0000256" key="1">
    <source>
        <dbReference type="ARBA" id="ARBA00001947"/>
    </source>
</evidence>
<evidence type="ECO:0000313" key="8">
    <source>
        <dbReference type="Proteomes" id="UP000663193"/>
    </source>
</evidence>
<dbReference type="OrthoDB" id="3941538at2759"/>
<evidence type="ECO:0000259" key="6">
    <source>
        <dbReference type="Pfam" id="PF00107"/>
    </source>
</evidence>
<evidence type="ECO:0000256" key="3">
    <source>
        <dbReference type="ARBA" id="ARBA00022723"/>
    </source>
</evidence>
<comment type="cofactor">
    <cofactor evidence="1">
        <name>Zn(2+)</name>
        <dbReference type="ChEBI" id="CHEBI:29105"/>
    </cofactor>
</comment>
<protein>
    <recommendedName>
        <fullName evidence="6">Alcohol dehydrogenase-like C-terminal domain-containing protein</fullName>
    </recommendedName>
</protein>
<evidence type="ECO:0000256" key="4">
    <source>
        <dbReference type="ARBA" id="ARBA00022833"/>
    </source>
</evidence>
<dbReference type="EMBL" id="CP069044">
    <property type="protein sequence ID" value="QRD07416.1"/>
    <property type="molecule type" value="Genomic_DNA"/>
</dbReference>
<dbReference type="Gene3D" id="3.40.50.720">
    <property type="entry name" value="NAD(P)-binding Rossmann-like Domain"/>
    <property type="match status" value="1"/>
</dbReference>
<dbReference type="SUPFAM" id="SSF51735">
    <property type="entry name" value="NAD(P)-binding Rossmann-fold domains"/>
    <property type="match status" value="1"/>
</dbReference>
<keyword evidence="4" id="KW-0862">Zinc</keyword>
<dbReference type="AlphaFoldDB" id="A0A7U2ICQ0"/>
<keyword evidence="8" id="KW-1185">Reference proteome</keyword>
<reference evidence="8" key="1">
    <citation type="journal article" date="2021" name="BMC Genomics">
        <title>Chromosome-level genome assembly and manually-curated proteome of model necrotroph Parastagonospora nodorum Sn15 reveals a genome-wide trove of candidate effector homologs, and redundancy of virulence-related functions within an accessory chromosome.</title>
        <authorList>
            <person name="Bertazzoni S."/>
            <person name="Jones D.A.B."/>
            <person name="Phan H.T."/>
            <person name="Tan K.-C."/>
            <person name="Hane J.K."/>
        </authorList>
    </citation>
    <scope>NUCLEOTIDE SEQUENCE [LARGE SCALE GENOMIC DNA]</scope>
    <source>
        <strain evidence="8">SN15 / ATCC MYA-4574 / FGSC 10173)</strain>
    </source>
</reference>
<organism evidence="7 8">
    <name type="scientific">Phaeosphaeria nodorum (strain SN15 / ATCC MYA-4574 / FGSC 10173)</name>
    <name type="common">Glume blotch fungus</name>
    <name type="synonym">Parastagonospora nodorum</name>
    <dbReference type="NCBI Taxonomy" id="321614"/>
    <lineage>
        <taxon>Eukaryota</taxon>
        <taxon>Fungi</taxon>
        <taxon>Dikarya</taxon>
        <taxon>Ascomycota</taxon>
        <taxon>Pezizomycotina</taxon>
        <taxon>Dothideomycetes</taxon>
        <taxon>Pleosporomycetidae</taxon>
        <taxon>Pleosporales</taxon>
        <taxon>Pleosporineae</taxon>
        <taxon>Phaeosphaeriaceae</taxon>
        <taxon>Parastagonospora</taxon>
    </lineage>
</organism>
<dbReference type="InterPro" id="IPR013149">
    <property type="entry name" value="ADH-like_C"/>
</dbReference>
<keyword evidence="3" id="KW-0479">Metal-binding</keyword>
<gene>
    <name evidence="7" type="ORF">JI435_131920</name>
</gene>
<comment type="similarity">
    <text evidence="2">Belongs to the zinc-containing alcohol dehydrogenase family.</text>
</comment>
<name>A0A7U2ICQ0_PHANO</name>
<proteinExistence type="inferred from homology"/>
<dbReference type="Gene3D" id="3.90.180.10">
    <property type="entry name" value="Medium-chain alcohol dehydrogenases, catalytic domain"/>
    <property type="match status" value="1"/>
</dbReference>
<evidence type="ECO:0000256" key="5">
    <source>
        <dbReference type="ARBA" id="ARBA00023002"/>
    </source>
</evidence>
<dbReference type="InterPro" id="IPR036291">
    <property type="entry name" value="NAD(P)-bd_dom_sf"/>
</dbReference>
<dbReference type="Proteomes" id="UP000663193">
    <property type="component" value="Chromosome 22"/>
</dbReference>
<evidence type="ECO:0000256" key="2">
    <source>
        <dbReference type="ARBA" id="ARBA00008072"/>
    </source>
</evidence>
<keyword evidence="5" id="KW-0560">Oxidoreductase</keyword>
<dbReference type="PANTHER" id="PTHR43161:SF23">
    <property type="entry name" value="(R,R)-BUTANEDIOL DEHYDROGENASE-RELATED"/>
    <property type="match status" value="1"/>
</dbReference>
<dbReference type="VEuPathDB" id="FungiDB:JI435_131920"/>